<keyword evidence="1" id="KW-0472">Membrane</keyword>
<reference evidence="2 3" key="1">
    <citation type="submission" date="2014-03" db="EMBL/GenBank/DDBJ databases">
        <title>Draft genome of the hookworm Oesophagostomum dentatum.</title>
        <authorList>
            <person name="Mitreva M."/>
        </authorList>
    </citation>
    <scope>NUCLEOTIDE SEQUENCE [LARGE SCALE GENOMIC DNA]</scope>
    <source>
        <strain evidence="2 3">OD-Hann</strain>
    </source>
</reference>
<evidence type="ECO:0000256" key="1">
    <source>
        <dbReference type="SAM" id="Phobius"/>
    </source>
</evidence>
<organism evidence="2 3">
    <name type="scientific">Oesophagostomum dentatum</name>
    <name type="common">Nodular worm</name>
    <dbReference type="NCBI Taxonomy" id="61180"/>
    <lineage>
        <taxon>Eukaryota</taxon>
        <taxon>Metazoa</taxon>
        <taxon>Ecdysozoa</taxon>
        <taxon>Nematoda</taxon>
        <taxon>Chromadorea</taxon>
        <taxon>Rhabditida</taxon>
        <taxon>Rhabditina</taxon>
        <taxon>Rhabditomorpha</taxon>
        <taxon>Strongyloidea</taxon>
        <taxon>Strongylidae</taxon>
        <taxon>Oesophagostomum</taxon>
    </lineage>
</organism>
<protein>
    <submittedName>
        <fullName evidence="2">Uncharacterized protein</fullName>
    </submittedName>
</protein>
<proteinExistence type="predicted"/>
<gene>
    <name evidence="2" type="ORF">OESDEN_22952</name>
</gene>
<evidence type="ECO:0000313" key="3">
    <source>
        <dbReference type="Proteomes" id="UP000053660"/>
    </source>
</evidence>
<dbReference type="EMBL" id="KN610772">
    <property type="protein sequence ID" value="KHJ77428.1"/>
    <property type="molecule type" value="Genomic_DNA"/>
</dbReference>
<keyword evidence="1" id="KW-0812">Transmembrane</keyword>
<evidence type="ECO:0000313" key="2">
    <source>
        <dbReference type="EMBL" id="KHJ77428.1"/>
    </source>
</evidence>
<keyword evidence="3" id="KW-1185">Reference proteome</keyword>
<keyword evidence="1" id="KW-1133">Transmembrane helix</keyword>
<accession>A0A0B1RWH4</accession>
<dbReference type="AlphaFoldDB" id="A0A0B1RWH4"/>
<feature type="transmembrane region" description="Helical" evidence="1">
    <location>
        <begin position="6"/>
        <end position="25"/>
    </location>
</feature>
<name>A0A0B1RWH4_OESDE</name>
<sequence>MNFLKVYVLIICVFMVFFTGDVVEARRWKFRKLRKALKKLKPLARAALKHIATKFLKEKLGPAASRAIRTKK</sequence>
<dbReference type="Proteomes" id="UP000053660">
    <property type="component" value="Unassembled WGS sequence"/>
</dbReference>